<dbReference type="EMBL" id="CP003653">
    <property type="protein sequence ID" value="AFZ36461.1"/>
    <property type="molecule type" value="Genomic_DNA"/>
</dbReference>
<evidence type="ECO:0000313" key="2">
    <source>
        <dbReference type="Proteomes" id="UP000010473"/>
    </source>
</evidence>
<dbReference type="Pfam" id="PF08865">
    <property type="entry name" value="DUF1830"/>
    <property type="match status" value="1"/>
</dbReference>
<reference evidence="2" key="1">
    <citation type="journal article" date="2013" name="Proc. Natl. Acad. Sci. U.S.A.">
        <title>Improving the coverage of the cyanobacterial phylum using diversity-driven genome sequencing.</title>
        <authorList>
            <person name="Shih P.M."/>
            <person name="Wu D."/>
            <person name="Latifi A."/>
            <person name="Axen S.D."/>
            <person name="Fewer D.P."/>
            <person name="Talla E."/>
            <person name="Calteau A."/>
            <person name="Cai F."/>
            <person name="Tandeau de Marsac N."/>
            <person name="Rippka R."/>
            <person name="Herdman M."/>
            <person name="Sivonen K."/>
            <person name="Coursin T."/>
            <person name="Laurent T."/>
            <person name="Goodwin L."/>
            <person name="Nolan M."/>
            <person name="Davenport K.W."/>
            <person name="Han C.S."/>
            <person name="Rubin E.M."/>
            <person name="Eisen J.A."/>
            <person name="Woyke T."/>
            <person name="Gugger M."/>
            <person name="Kerfeld C.A."/>
        </authorList>
    </citation>
    <scope>NUCLEOTIDE SEQUENCE [LARGE SCALE GENOMIC DNA]</scope>
    <source>
        <strain evidence="2">ATCC 29371 / PCC 7437</strain>
    </source>
</reference>
<dbReference type="HOGENOM" id="CLU_144128_2_0_3"/>
<dbReference type="InterPro" id="IPR014964">
    <property type="entry name" value="DUF1830"/>
</dbReference>
<protein>
    <recommendedName>
        <fullName evidence="3">DUF1830 domain-containing protein</fullName>
    </recommendedName>
</protein>
<proteinExistence type="predicted"/>
<evidence type="ECO:0000313" key="1">
    <source>
        <dbReference type="EMBL" id="AFZ36461.1"/>
    </source>
</evidence>
<dbReference type="STRING" id="111780.Sta7437_2942"/>
<keyword evidence="2" id="KW-1185">Reference proteome</keyword>
<dbReference type="Proteomes" id="UP000010473">
    <property type="component" value="Chromosome"/>
</dbReference>
<dbReference type="eggNOG" id="ENOG502ZMPJ">
    <property type="taxonomic scope" value="Bacteria"/>
</dbReference>
<gene>
    <name evidence="1" type="ordered locus">Sta7437_2942</name>
</gene>
<evidence type="ECO:0008006" key="3">
    <source>
        <dbReference type="Google" id="ProtNLM"/>
    </source>
</evidence>
<dbReference type="KEGG" id="scs:Sta7437_2942"/>
<name>K9XWK2_STAC7</name>
<dbReference type="RefSeq" id="WP_015194128.1">
    <property type="nucleotide sequence ID" value="NC_019748.1"/>
</dbReference>
<accession>K9XWK2</accession>
<dbReference type="OrthoDB" id="460810at2"/>
<organism evidence="1 2">
    <name type="scientific">Stanieria cyanosphaera (strain ATCC 29371 / PCC 7437)</name>
    <dbReference type="NCBI Taxonomy" id="111780"/>
    <lineage>
        <taxon>Bacteria</taxon>
        <taxon>Bacillati</taxon>
        <taxon>Cyanobacteriota</taxon>
        <taxon>Cyanophyceae</taxon>
        <taxon>Pleurocapsales</taxon>
        <taxon>Dermocarpellaceae</taxon>
        <taxon>Stanieria</taxon>
    </lineage>
</organism>
<dbReference type="AlphaFoldDB" id="K9XWK2"/>
<sequence length="91" mass="10696">MTQIFFPQDLELKNKHLCCYINRTNKIVIVRLHGIPKRDCERVIFPQERFLFEAPIVSELEVVQAYSTNIFKDMIPCSELIVKENNLTNVV</sequence>